<organism evidence="2 3">
    <name type="scientific">Mesorhizobium shangrilense</name>
    <dbReference type="NCBI Taxonomy" id="460060"/>
    <lineage>
        <taxon>Bacteria</taxon>
        <taxon>Pseudomonadati</taxon>
        <taxon>Pseudomonadota</taxon>
        <taxon>Alphaproteobacteria</taxon>
        <taxon>Hyphomicrobiales</taxon>
        <taxon>Phyllobacteriaceae</taxon>
        <taxon>Mesorhizobium</taxon>
    </lineage>
</organism>
<proteinExistence type="predicted"/>
<keyword evidence="1" id="KW-0812">Transmembrane</keyword>
<dbReference type="EMBL" id="JBEWSZ010000001">
    <property type="protein sequence ID" value="MET2826549.1"/>
    <property type="molecule type" value="Genomic_DNA"/>
</dbReference>
<dbReference type="InterPro" id="IPR025058">
    <property type="entry name" value="DUF3995"/>
</dbReference>
<sequence>MTIAVSAICSVILLLAAGFHFYWGLGGRVAADLALPQREDGSPVIEMASLGAVAVGLVLVLVLWLVLGLAGRVHLPLPQSWLRAGGILWAVIFAARALSWSRYVGLFKRVRTTRFARYDTLLYSPLCLVLGLGFFYMASTDAVQ</sequence>
<gene>
    <name evidence="2" type="ORF">ABVQ20_06140</name>
</gene>
<dbReference type="RefSeq" id="WP_354458654.1">
    <property type="nucleotide sequence ID" value="NZ_JBEWSZ010000001.1"/>
</dbReference>
<comment type="caution">
    <text evidence="2">The sequence shown here is derived from an EMBL/GenBank/DDBJ whole genome shotgun (WGS) entry which is preliminary data.</text>
</comment>
<protein>
    <submittedName>
        <fullName evidence="2">DUF3995 domain-containing protein</fullName>
    </submittedName>
</protein>
<evidence type="ECO:0000313" key="3">
    <source>
        <dbReference type="Proteomes" id="UP001548832"/>
    </source>
</evidence>
<feature type="transmembrane region" description="Helical" evidence="1">
    <location>
        <begin position="81"/>
        <end position="100"/>
    </location>
</feature>
<keyword evidence="3" id="KW-1185">Reference proteome</keyword>
<evidence type="ECO:0000313" key="2">
    <source>
        <dbReference type="EMBL" id="MET2826549.1"/>
    </source>
</evidence>
<keyword evidence="1" id="KW-0472">Membrane</keyword>
<keyword evidence="1" id="KW-1133">Transmembrane helix</keyword>
<reference evidence="2 3" key="1">
    <citation type="submission" date="2024-06" db="EMBL/GenBank/DDBJ databases">
        <authorList>
            <person name="Kim D.-U."/>
        </authorList>
    </citation>
    <scope>NUCLEOTIDE SEQUENCE [LARGE SCALE GENOMIC DNA]</scope>
    <source>
        <strain evidence="2 3">KACC15460</strain>
    </source>
</reference>
<feature type="transmembrane region" description="Helical" evidence="1">
    <location>
        <begin position="120"/>
        <end position="138"/>
    </location>
</feature>
<dbReference type="Proteomes" id="UP001548832">
    <property type="component" value="Unassembled WGS sequence"/>
</dbReference>
<dbReference type="Pfam" id="PF13160">
    <property type="entry name" value="DUF3995"/>
    <property type="match status" value="1"/>
</dbReference>
<accession>A0ABV2D9I5</accession>
<name>A0ABV2D9I5_9HYPH</name>
<evidence type="ECO:0000256" key="1">
    <source>
        <dbReference type="SAM" id="Phobius"/>
    </source>
</evidence>
<feature type="transmembrane region" description="Helical" evidence="1">
    <location>
        <begin position="47"/>
        <end position="69"/>
    </location>
</feature>